<accession>A0A177AQE7</accession>
<dbReference type="Proteomes" id="UP000077154">
    <property type="component" value="Unassembled WGS sequence"/>
</dbReference>
<evidence type="ECO:0008006" key="3">
    <source>
        <dbReference type="Google" id="ProtNLM"/>
    </source>
</evidence>
<dbReference type="PANTHER" id="PTHR38787:SF1">
    <property type="entry name" value="REGULATORY P DOMAIN-CONTAINING PROTEIN"/>
    <property type="match status" value="1"/>
</dbReference>
<evidence type="ECO:0000256" key="1">
    <source>
        <dbReference type="SAM" id="SignalP"/>
    </source>
</evidence>
<keyword evidence="1" id="KW-0732">Signal</keyword>
<reference evidence="2" key="1">
    <citation type="submission" date="2016-03" db="EMBL/GenBank/DDBJ databases">
        <title>Updated assembly of Pseudogymnoascus destructans, the fungus causing white-nose syndrome of bats.</title>
        <authorList>
            <person name="Palmer J.M."/>
            <person name="Drees K.P."/>
            <person name="Foster J.T."/>
            <person name="Lindner D.L."/>
        </authorList>
    </citation>
    <scope>NUCLEOTIDE SEQUENCE [LARGE SCALE GENOMIC DNA]</scope>
    <source>
        <strain evidence="2">20631-21</strain>
    </source>
</reference>
<dbReference type="NCBIfam" id="TIGR04312">
    <property type="entry name" value="choice_anch_B"/>
    <property type="match status" value="1"/>
</dbReference>
<dbReference type="EMBL" id="KV441386">
    <property type="protein sequence ID" value="OAF63474.1"/>
    <property type="molecule type" value="Genomic_DNA"/>
</dbReference>
<protein>
    <recommendedName>
        <fullName evidence="3">Regulatory P domain-containing protein</fullName>
    </recommendedName>
</protein>
<dbReference type="AlphaFoldDB" id="A0A177AQE7"/>
<feature type="chain" id="PRO_5008056649" description="Regulatory P domain-containing protein" evidence="1">
    <location>
        <begin position="18"/>
        <end position="449"/>
    </location>
</feature>
<dbReference type="PANTHER" id="PTHR38787">
    <property type="entry name" value="REGULATORY P DOMAIN-CONTAINING PROTEIN"/>
    <property type="match status" value="1"/>
</dbReference>
<dbReference type="GeneID" id="36283736"/>
<evidence type="ECO:0000313" key="2">
    <source>
        <dbReference type="EMBL" id="OAF63474.1"/>
    </source>
</evidence>
<gene>
    <name evidence="2" type="ORF">VC83_00643</name>
</gene>
<dbReference type="Pfam" id="PF08309">
    <property type="entry name" value="LVIVD"/>
    <property type="match status" value="1"/>
</dbReference>
<organism evidence="2">
    <name type="scientific">Pseudogymnoascus destructans</name>
    <dbReference type="NCBI Taxonomy" id="655981"/>
    <lineage>
        <taxon>Eukaryota</taxon>
        <taxon>Fungi</taxon>
        <taxon>Dikarya</taxon>
        <taxon>Ascomycota</taxon>
        <taxon>Pezizomycotina</taxon>
        <taxon>Leotiomycetes</taxon>
        <taxon>Thelebolales</taxon>
        <taxon>Thelebolaceae</taxon>
        <taxon>Pseudogymnoascus</taxon>
    </lineage>
</organism>
<sequence length="449" mass="49209">MKLSIIAALGAATLVTSRTIKTANHVAMEQLMAMKVSTREKLRDDGYFAAGRWKSTKKVQACTNGKAGEYSCNGVDLQAFASHEDLGSKTKEGNDIWGWTSDDGREFGAVGQTDGTAFVEVTKDGQIKYLGRLPTQTKNSIWRDMKVVDGYVYIGSEAPGHGLQVFDLRKLLTVTEPKVFDITKDLTAWFKGFGSSHNIVSHEEANMIYAVGTALNSSCKGGLFMVDVSDPANPTSPGCASEDGYVHDAQCVIYKGPDSQYNGKEICFNYNEDTLTIVDVTDKSTPRQISKTPYVGSSYTHQGWIIDPENMAYLLLDDELDEVKKTGEAANGHTTTYIFDVSTLAKPAYKGLYQSPVKSVDHNQYIIDGLSYQSNYGSGLRIVDVSSVAQDPTGKGFKEVGFFDCHPEDDAVGGEVEFFGSWSVYPYFKSGYILLNSIERGLYSLKRSA</sequence>
<dbReference type="eggNOG" id="ENOG502QQSB">
    <property type="taxonomic scope" value="Eukaryota"/>
</dbReference>
<dbReference type="VEuPathDB" id="FungiDB:GMDG_05328"/>
<name>A0A177AQE7_9PEZI</name>
<feature type="signal peptide" evidence="1">
    <location>
        <begin position="1"/>
        <end position="17"/>
    </location>
</feature>
<dbReference type="GO" id="GO:0005576">
    <property type="term" value="C:extracellular region"/>
    <property type="evidence" value="ECO:0007669"/>
    <property type="project" value="TreeGrafter"/>
</dbReference>
<dbReference type="RefSeq" id="XP_024328742.1">
    <property type="nucleotide sequence ID" value="XM_024464330.1"/>
</dbReference>
<dbReference type="InterPro" id="IPR013211">
    <property type="entry name" value="LVIVD"/>
</dbReference>
<dbReference type="InterPro" id="IPR027589">
    <property type="entry name" value="Choice_anch_B"/>
</dbReference>
<proteinExistence type="predicted"/>
<dbReference type="OrthoDB" id="2099887at2759"/>